<evidence type="ECO:0000256" key="4">
    <source>
        <dbReference type="ARBA" id="ARBA00022692"/>
    </source>
</evidence>
<feature type="transmembrane region" description="Helical" evidence="8">
    <location>
        <begin position="181"/>
        <end position="199"/>
    </location>
</feature>
<dbReference type="SUPFAM" id="SSF103473">
    <property type="entry name" value="MFS general substrate transporter"/>
    <property type="match status" value="1"/>
</dbReference>
<feature type="transmembrane region" description="Helical" evidence="8">
    <location>
        <begin position="52"/>
        <end position="76"/>
    </location>
</feature>
<dbReference type="InterPro" id="IPR002259">
    <property type="entry name" value="Eqnu_transpt"/>
</dbReference>
<evidence type="ECO:0000256" key="2">
    <source>
        <dbReference type="ARBA" id="ARBA00007965"/>
    </source>
</evidence>
<sequence>MGYSVSPGRRDQEATGAAAAAESLLAPGSTALPPGTAARHPPPPEEGSFTAYVIYFILGTGYLLPWNAFITAVDYFSFLYPSASVDRVFPVAYMVTNLVFLLLVLGVAGKSSSPMRINAGLGLFVVSLVVVPVMDEAWVKGVQGMYAAYDVTVAVVVLAGIADAMVQSGVIGEAGELPERYMQATVAGTAASGVLVSAMRIITKSMYPQDADGLRKSANLYFIVSIVVMIICVICYNIVDKLPVVQYYKNLKIQALKEERSEQGLEITSTWSLSLRHIIQRIKWLAFANALIYVVTLSIFPGYITEDVHSKALKDWYPIILIAAYNVFDLVGKCFTAVYMLENAKIAVVSCVLRLLFYPLFLGCLHGPKFFRTEIPVTVLTCILGLTNGYLTSVLMIIAPKLVAIQHSETAGILMVIFLAIGLAAGSVVSWFWVI</sequence>
<evidence type="ECO:0000256" key="6">
    <source>
        <dbReference type="ARBA" id="ARBA00023136"/>
    </source>
</evidence>
<feature type="transmembrane region" description="Helical" evidence="8">
    <location>
        <begin position="220"/>
        <end position="239"/>
    </location>
</feature>
<proteinExistence type="inferred from homology"/>
<feature type="transmembrane region" description="Helical" evidence="8">
    <location>
        <begin position="115"/>
        <end position="134"/>
    </location>
</feature>
<dbReference type="RefSeq" id="XP_039119888.1">
    <property type="nucleotide sequence ID" value="XM_039263954.1"/>
</dbReference>
<comment type="similarity">
    <text evidence="2">Belongs to the SLC29A/ENT transporter (TC 2.A.57) family.</text>
</comment>
<feature type="transmembrane region" description="Helical" evidence="8">
    <location>
        <begin position="146"/>
        <end position="166"/>
    </location>
</feature>
<keyword evidence="9" id="KW-1185">Reference proteome</keyword>
<dbReference type="PIRSF" id="PIRSF016379">
    <property type="entry name" value="ENT"/>
    <property type="match status" value="1"/>
</dbReference>
<feature type="transmembrane region" description="Helical" evidence="8">
    <location>
        <begin position="411"/>
        <end position="434"/>
    </location>
</feature>
<feature type="transmembrane region" description="Helical" evidence="8">
    <location>
        <begin position="346"/>
        <end position="365"/>
    </location>
</feature>
<dbReference type="PANTHER" id="PTHR10332">
    <property type="entry name" value="EQUILIBRATIVE NUCLEOSIDE TRANSPORTER"/>
    <property type="match status" value="1"/>
</dbReference>
<feature type="transmembrane region" description="Helical" evidence="8">
    <location>
        <begin position="88"/>
        <end position="109"/>
    </location>
</feature>
<reference evidence="10" key="1">
    <citation type="submission" date="2025-08" db="UniProtKB">
        <authorList>
            <consortium name="RefSeq"/>
        </authorList>
    </citation>
    <scope>IDENTIFICATION</scope>
</reference>
<evidence type="ECO:0000256" key="7">
    <source>
        <dbReference type="SAM" id="MobiDB-lite"/>
    </source>
</evidence>
<organism evidence="9 10">
    <name type="scientific">Dioscorea cayennensis subsp. rotundata</name>
    <name type="common">White Guinea yam</name>
    <name type="synonym">Dioscorea rotundata</name>
    <dbReference type="NCBI Taxonomy" id="55577"/>
    <lineage>
        <taxon>Eukaryota</taxon>
        <taxon>Viridiplantae</taxon>
        <taxon>Streptophyta</taxon>
        <taxon>Embryophyta</taxon>
        <taxon>Tracheophyta</taxon>
        <taxon>Spermatophyta</taxon>
        <taxon>Magnoliopsida</taxon>
        <taxon>Liliopsida</taxon>
        <taxon>Dioscoreales</taxon>
        <taxon>Dioscoreaceae</taxon>
        <taxon>Dioscorea</taxon>
    </lineage>
</organism>
<comment type="subcellular location">
    <subcellularLocation>
        <location evidence="1">Membrane</location>
        <topology evidence="1">Multi-pass membrane protein</topology>
    </subcellularLocation>
</comment>
<evidence type="ECO:0000256" key="3">
    <source>
        <dbReference type="ARBA" id="ARBA00022448"/>
    </source>
</evidence>
<feature type="transmembrane region" description="Helical" evidence="8">
    <location>
        <begin position="284"/>
        <end position="304"/>
    </location>
</feature>
<keyword evidence="4 8" id="KW-0812">Transmembrane</keyword>
<dbReference type="GeneID" id="120256223"/>
<dbReference type="AlphaFoldDB" id="A0AB40AXW8"/>
<feature type="transmembrane region" description="Helical" evidence="8">
    <location>
        <begin position="316"/>
        <end position="340"/>
    </location>
</feature>
<evidence type="ECO:0000313" key="9">
    <source>
        <dbReference type="Proteomes" id="UP001515500"/>
    </source>
</evidence>
<name>A0AB40AXW8_DIOCR</name>
<dbReference type="GO" id="GO:0005337">
    <property type="term" value="F:nucleoside transmembrane transporter activity"/>
    <property type="evidence" value="ECO:0007669"/>
    <property type="project" value="InterPro"/>
</dbReference>
<feature type="region of interest" description="Disordered" evidence="7">
    <location>
        <begin position="1"/>
        <end position="20"/>
    </location>
</feature>
<dbReference type="PANTHER" id="PTHR10332:SF10">
    <property type="entry name" value="EQUILIBRATIVE NUCLEOSIDE TRANSPORTER 4"/>
    <property type="match status" value="1"/>
</dbReference>
<keyword evidence="6 8" id="KW-0472">Membrane</keyword>
<evidence type="ECO:0000256" key="1">
    <source>
        <dbReference type="ARBA" id="ARBA00004141"/>
    </source>
</evidence>
<feature type="transmembrane region" description="Helical" evidence="8">
    <location>
        <begin position="377"/>
        <end position="399"/>
    </location>
</feature>
<dbReference type="GO" id="GO:0005886">
    <property type="term" value="C:plasma membrane"/>
    <property type="evidence" value="ECO:0007669"/>
    <property type="project" value="TreeGrafter"/>
</dbReference>
<evidence type="ECO:0000313" key="10">
    <source>
        <dbReference type="RefSeq" id="XP_039119888.1"/>
    </source>
</evidence>
<dbReference type="InterPro" id="IPR036259">
    <property type="entry name" value="MFS_trans_sf"/>
</dbReference>
<dbReference type="Pfam" id="PF01733">
    <property type="entry name" value="Nucleoside_tran"/>
    <property type="match status" value="1"/>
</dbReference>
<gene>
    <name evidence="10" type="primary">LOC120256223</name>
</gene>
<evidence type="ECO:0000256" key="8">
    <source>
        <dbReference type="SAM" id="Phobius"/>
    </source>
</evidence>
<evidence type="ECO:0000256" key="5">
    <source>
        <dbReference type="ARBA" id="ARBA00022989"/>
    </source>
</evidence>
<dbReference type="Proteomes" id="UP001515500">
    <property type="component" value="Unplaced"/>
</dbReference>
<protein>
    <submittedName>
        <fullName evidence="10">Equilibrative nucleotide transporter 1-like</fullName>
    </submittedName>
</protein>
<keyword evidence="5 8" id="KW-1133">Transmembrane helix</keyword>
<keyword evidence="3" id="KW-0813">Transport</keyword>
<accession>A0AB40AXW8</accession>